<evidence type="ECO:0000313" key="1">
    <source>
        <dbReference type="EMBL" id="GFO01365.1"/>
    </source>
</evidence>
<gene>
    <name evidence="1" type="ORF">PoB_002787000</name>
</gene>
<accession>A0AAV4A3A9</accession>
<organism evidence="1 2">
    <name type="scientific">Plakobranchus ocellatus</name>
    <dbReference type="NCBI Taxonomy" id="259542"/>
    <lineage>
        <taxon>Eukaryota</taxon>
        <taxon>Metazoa</taxon>
        <taxon>Spiralia</taxon>
        <taxon>Lophotrochozoa</taxon>
        <taxon>Mollusca</taxon>
        <taxon>Gastropoda</taxon>
        <taxon>Heterobranchia</taxon>
        <taxon>Euthyneura</taxon>
        <taxon>Panpulmonata</taxon>
        <taxon>Sacoglossa</taxon>
        <taxon>Placobranchoidea</taxon>
        <taxon>Plakobranchidae</taxon>
        <taxon>Plakobranchus</taxon>
    </lineage>
</organism>
<evidence type="ECO:0000313" key="2">
    <source>
        <dbReference type="Proteomes" id="UP000735302"/>
    </source>
</evidence>
<dbReference type="Proteomes" id="UP000735302">
    <property type="component" value="Unassembled WGS sequence"/>
</dbReference>
<comment type="caution">
    <text evidence="1">The sequence shown here is derived from an EMBL/GenBank/DDBJ whole genome shotgun (WGS) entry which is preliminary data.</text>
</comment>
<protein>
    <submittedName>
        <fullName evidence="1">Uncharacterized protein</fullName>
    </submittedName>
</protein>
<name>A0AAV4A3A9_9GAST</name>
<dbReference type="EMBL" id="BLXT01003273">
    <property type="protein sequence ID" value="GFO01365.1"/>
    <property type="molecule type" value="Genomic_DNA"/>
</dbReference>
<dbReference type="AlphaFoldDB" id="A0AAV4A3A9"/>
<sequence>MASELALRFARTLCCGLDIDSLECTTIPSHNHTQTPLHTCGLTHHSELGLYEKRGVGDKMNSESALRSAGSSLVTGVLA</sequence>
<keyword evidence="2" id="KW-1185">Reference proteome</keyword>
<reference evidence="1 2" key="1">
    <citation type="journal article" date="2021" name="Elife">
        <title>Chloroplast acquisition without the gene transfer in kleptoplastic sea slugs, Plakobranchus ocellatus.</title>
        <authorList>
            <person name="Maeda T."/>
            <person name="Takahashi S."/>
            <person name="Yoshida T."/>
            <person name="Shimamura S."/>
            <person name="Takaki Y."/>
            <person name="Nagai Y."/>
            <person name="Toyoda A."/>
            <person name="Suzuki Y."/>
            <person name="Arimoto A."/>
            <person name="Ishii H."/>
            <person name="Satoh N."/>
            <person name="Nishiyama T."/>
            <person name="Hasebe M."/>
            <person name="Maruyama T."/>
            <person name="Minagawa J."/>
            <person name="Obokata J."/>
            <person name="Shigenobu S."/>
        </authorList>
    </citation>
    <scope>NUCLEOTIDE SEQUENCE [LARGE SCALE GENOMIC DNA]</scope>
</reference>
<proteinExistence type="predicted"/>